<evidence type="ECO:0000256" key="17">
    <source>
        <dbReference type="ARBA" id="ARBA00042156"/>
    </source>
</evidence>
<keyword evidence="12 18" id="KW-0238">DNA-binding</keyword>
<evidence type="ECO:0000256" key="15">
    <source>
        <dbReference type="ARBA" id="ARBA00038000"/>
    </source>
</evidence>
<dbReference type="PROSITE" id="PS00211">
    <property type="entry name" value="ABC_TRANSPORTER_1"/>
    <property type="match status" value="2"/>
</dbReference>
<dbReference type="GO" id="GO:0005524">
    <property type="term" value="F:ATP binding"/>
    <property type="evidence" value="ECO:0007669"/>
    <property type="project" value="UniProtKB-UniRule"/>
</dbReference>
<evidence type="ECO:0000256" key="11">
    <source>
        <dbReference type="ARBA" id="ARBA00022881"/>
    </source>
</evidence>
<keyword evidence="7 18" id="KW-0228">DNA excision</keyword>
<name>A0A8H8WUM2_9HYPH</name>
<dbReference type="PANTHER" id="PTHR43152:SF3">
    <property type="entry name" value="UVRABC SYSTEM PROTEIN A"/>
    <property type="match status" value="1"/>
</dbReference>
<dbReference type="Proteomes" id="UP000663508">
    <property type="component" value="Chromosome"/>
</dbReference>
<dbReference type="KEGG" id="mind:mvi_30380"/>
<evidence type="ECO:0000256" key="14">
    <source>
        <dbReference type="ARBA" id="ARBA00023236"/>
    </source>
</evidence>
<dbReference type="Pfam" id="PF17760">
    <property type="entry name" value="UvrA_inter"/>
    <property type="match status" value="1"/>
</dbReference>
<evidence type="ECO:0000256" key="2">
    <source>
        <dbReference type="ARBA" id="ARBA00022490"/>
    </source>
</evidence>
<keyword evidence="9 18" id="KW-0862">Zinc</keyword>
<evidence type="ECO:0000256" key="18">
    <source>
        <dbReference type="HAMAP-Rule" id="MF_00205"/>
    </source>
</evidence>
<evidence type="ECO:0000259" key="20">
    <source>
        <dbReference type="PROSITE" id="PS50893"/>
    </source>
</evidence>
<feature type="zinc finger region" description="C4-type" evidence="18">
    <location>
        <begin position="769"/>
        <end position="795"/>
    </location>
</feature>
<dbReference type="HAMAP" id="MF_00205">
    <property type="entry name" value="UvrA"/>
    <property type="match status" value="1"/>
</dbReference>
<organism evidence="21 22">
    <name type="scientific">Methylobacterium indicum</name>
    <dbReference type="NCBI Taxonomy" id="1775910"/>
    <lineage>
        <taxon>Bacteria</taxon>
        <taxon>Pseudomonadati</taxon>
        <taxon>Pseudomonadota</taxon>
        <taxon>Alphaproteobacteria</taxon>
        <taxon>Hyphomicrobiales</taxon>
        <taxon>Methylobacteriaceae</taxon>
        <taxon>Methylobacterium</taxon>
    </lineage>
</organism>
<feature type="domain" description="ABC transporter" evidence="20">
    <location>
        <begin position="637"/>
        <end position="966"/>
    </location>
</feature>
<dbReference type="CDD" id="cd03270">
    <property type="entry name" value="ABC_UvrA_I"/>
    <property type="match status" value="1"/>
</dbReference>
<feature type="compositionally biased region" description="Low complexity" evidence="19">
    <location>
        <begin position="988"/>
        <end position="1008"/>
    </location>
</feature>
<evidence type="ECO:0000256" key="6">
    <source>
        <dbReference type="ARBA" id="ARBA00022763"/>
    </source>
</evidence>
<dbReference type="GO" id="GO:0006289">
    <property type="term" value="P:nucleotide-excision repair"/>
    <property type="evidence" value="ECO:0007669"/>
    <property type="project" value="UniProtKB-UniRule"/>
</dbReference>
<dbReference type="CDD" id="cd03271">
    <property type="entry name" value="ABC_UvrA_II"/>
    <property type="match status" value="1"/>
</dbReference>
<dbReference type="AlphaFoldDB" id="A0A8H8WUM2"/>
<evidence type="ECO:0000256" key="8">
    <source>
        <dbReference type="ARBA" id="ARBA00022771"/>
    </source>
</evidence>
<dbReference type="InterPro" id="IPR017871">
    <property type="entry name" value="ABC_transporter-like_CS"/>
</dbReference>
<dbReference type="GO" id="GO:0009380">
    <property type="term" value="C:excinuclease repair complex"/>
    <property type="evidence" value="ECO:0007669"/>
    <property type="project" value="InterPro"/>
</dbReference>
<dbReference type="NCBIfam" id="NF001503">
    <property type="entry name" value="PRK00349.1"/>
    <property type="match status" value="1"/>
</dbReference>
<keyword evidence="3 18" id="KW-0479">Metal-binding</keyword>
<keyword evidence="14 18" id="KW-0742">SOS response</keyword>
<dbReference type="FunFam" id="1.20.1580.10:FF:000002">
    <property type="entry name" value="UvrABC system protein A"/>
    <property type="match status" value="1"/>
</dbReference>
<evidence type="ECO:0000256" key="12">
    <source>
        <dbReference type="ARBA" id="ARBA00023125"/>
    </source>
</evidence>
<evidence type="ECO:0000256" key="1">
    <source>
        <dbReference type="ARBA" id="ARBA00004496"/>
    </source>
</evidence>
<evidence type="ECO:0000256" key="9">
    <source>
        <dbReference type="ARBA" id="ARBA00022833"/>
    </source>
</evidence>
<evidence type="ECO:0000313" key="22">
    <source>
        <dbReference type="Proteomes" id="UP000663508"/>
    </source>
</evidence>
<feature type="region of interest" description="Disordered" evidence="19">
    <location>
        <begin position="969"/>
        <end position="1008"/>
    </location>
</feature>
<dbReference type="GO" id="GO:0003677">
    <property type="term" value="F:DNA binding"/>
    <property type="evidence" value="ECO:0007669"/>
    <property type="project" value="UniProtKB-UniRule"/>
</dbReference>
<dbReference type="InterPro" id="IPR027417">
    <property type="entry name" value="P-loop_NTPase"/>
</dbReference>
<feature type="domain" description="ABC transporter" evidence="20">
    <location>
        <begin position="382"/>
        <end position="612"/>
    </location>
</feature>
<keyword evidence="10 18" id="KW-0067">ATP-binding</keyword>
<reference evidence="21" key="1">
    <citation type="submission" date="2020-11" db="EMBL/GenBank/DDBJ databases">
        <title>Complete genome sequence of a novel pathogenic Methylobacterium strain isolated from rice in Vietnam.</title>
        <authorList>
            <person name="Lai K."/>
            <person name="Okazaki S."/>
            <person name="Higashi K."/>
            <person name="Mori H."/>
            <person name="Toyoda A."/>
            <person name="Kurokawa K."/>
        </authorList>
    </citation>
    <scope>NUCLEOTIDE SEQUENCE</scope>
    <source>
        <strain evidence="21">VL1</strain>
    </source>
</reference>
<dbReference type="GO" id="GO:0016887">
    <property type="term" value="F:ATP hydrolysis activity"/>
    <property type="evidence" value="ECO:0007669"/>
    <property type="project" value="InterPro"/>
</dbReference>
<comment type="subunit">
    <text evidence="18">Forms a heterotetramer with UvrB during the search for lesions.</text>
</comment>
<dbReference type="GO" id="GO:0009381">
    <property type="term" value="F:excinuclease ABC activity"/>
    <property type="evidence" value="ECO:0007669"/>
    <property type="project" value="UniProtKB-UniRule"/>
</dbReference>
<comment type="function">
    <text evidence="18">The UvrABC repair system catalyzes the recognition and processing of DNA lesions. UvrA is an ATPase and a DNA-binding protein. A damage recognition complex composed of 2 UvrA and 2 UvrB subunits scans DNA for abnormalities. When the presence of a lesion has been verified by UvrB, the UvrA molecules dissociate.</text>
</comment>
<dbReference type="PANTHER" id="PTHR43152">
    <property type="entry name" value="UVRABC SYSTEM PROTEIN A"/>
    <property type="match status" value="1"/>
</dbReference>
<keyword evidence="13 18" id="KW-0234">DNA repair</keyword>
<keyword evidence="2 18" id="KW-0963">Cytoplasm</keyword>
<keyword evidence="5 18" id="KW-0547">Nucleotide-binding</keyword>
<evidence type="ECO:0000256" key="7">
    <source>
        <dbReference type="ARBA" id="ARBA00022769"/>
    </source>
</evidence>
<evidence type="ECO:0000256" key="3">
    <source>
        <dbReference type="ARBA" id="ARBA00022723"/>
    </source>
</evidence>
<evidence type="ECO:0000256" key="19">
    <source>
        <dbReference type="SAM" id="MobiDB-lite"/>
    </source>
</evidence>
<dbReference type="GO" id="GO:0008270">
    <property type="term" value="F:zinc ion binding"/>
    <property type="evidence" value="ECO:0007669"/>
    <property type="project" value="UniProtKB-UniRule"/>
</dbReference>
<proteinExistence type="inferred from homology"/>
<dbReference type="Gene3D" id="1.10.8.280">
    <property type="entry name" value="ABC transporter ATPase domain-like"/>
    <property type="match status" value="1"/>
</dbReference>
<keyword evidence="8 18" id="KW-0863">Zinc-finger</keyword>
<evidence type="ECO:0000256" key="16">
    <source>
        <dbReference type="ARBA" id="ARBA00039316"/>
    </source>
</evidence>
<comment type="similarity">
    <text evidence="15 18">Belongs to the ABC transporter superfamily. UvrA family.</text>
</comment>
<dbReference type="Gene3D" id="1.20.1580.10">
    <property type="entry name" value="ABC transporter ATPase like domain"/>
    <property type="match status" value="3"/>
</dbReference>
<comment type="subcellular location">
    <subcellularLocation>
        <location evidence="1 18">Cytoplasm</location>
    </subcellularLocation>
</comment>
<feature type="binding site" evidence="18">
    <location>
        <begin position="44"/>
        <end position="51"/>
    </location>
    <ligand>
        <name>ATP</name>
        <dbReference type="ChEBI" id="CHEBI:30616"/>
    </ligand>
</feature>
<protein>
    <recommendedName>
        <fullName evidence="16 18">UvrABC system protein A</fullName>
        <shortName evidence="18">UvrA protein</shortName>
    </recommendedName>
    <alternativeName>
        <fullName evidence="17 18">Excinuclease ABC subunit A</fullName>
    </alternativeName>
</protein>
<dbReference type="Pfam" id="PF17755">
    <property type="entry name" value="UvrA_DNA-bind"/>
    <property type="match status" value="1"/>
</dbReference>
<dbReference type="GO" id="GO:0005737">
    <property type="term" value="C:cytoplasm"/>
    <property type="evidence" value="ECO:0007669"/>
    <property type="project" value="UniProtKB-SubCell"/>
</dbReference>
<dbReference type="NCBIfam" id="TIGR00630">
    <property type="entry name" value="uvra"/>
    <property type="match status" value="1"/>
</dbReference>
<evidence type="ECO:0000256" key="13">
    <source>
        <dbReference type="ARBA" id="ARBA00023204"/>
    </source>
</evidence>
<keyword evidence="4 18" id="KW-0677">Repeat</keyword>
<dbReference type="PROSITE" id="PS50893">
    <property type="entry name" value="ABC_TRANSPORTER_2"/>
    <property type="match status" value="2"/>
</dbReference>
<evidence type="ECO:0000313" key="21">
    <source>
        <dbReference type="EMBL" id="BCM84577.1"/>
    </source>
</evidence>
<evidence type="ECO:0000256" key="5">
    <source>
        <dbReference type="ARBA" id="ARBA00022741"/>
    </source>
</evidence>
<evidence type="ECO:0000256" key="10">
    <source>
        <dbReference type="ARBA" id="ARBA00022840"/>
    </source>
</evidence>
<dbReference type="RefSeq" id="WP_207183338.1">
    <property type="nucleotide sequence ID" value="NZ_AP024145.1"/>
</dbReference>
<dbReference type="Gene3D" id="3.40.50.300">
    <property type="entry name" value="P-loop containing nucleotide triphosphate hydrolases"/>
    <property type="match status" value="3"/>
</dbReference>
<dbReference type="EMBL" id="AP024145">
    <property type="protein sequence ID" value="BCM84577.1"/>
    <property type="molecule type" value="Genomic_DNA"/>
</dbReference>
<dbReference type="Gene3D" id="3.30.190.20">
    <property type="match status" value="1"/>
</dbReference>
<gene>
    <name evidence="18 21" type="primary">uvrA</name>
    <name evidence="21" type="ORF">mvi_30380</name>
</gene>
<dbReference type="InterPro" id="IPR004602">
    <property type="entry name" value="UvrA"/>
</dbReference>
<evidence type="ECO:0000256" key="4">
    <source>
        <dbReference type="ARBA" id="ARBA00022737"/>
    </source>
</evidence>
<dbReference type="InterPro" id="IPR041102">
    <property type="entry name" value="UvrA_inter"/>
</dbReference>
<keyword evidence="6 18" id="KW-0227">DNA damage</keyword>
<comment type="caution">
    <text evidence="18">Lacks conserved residue(s) required for the propagation of feature annotation.</text>
</comment>
<dbReference type="SUPFAM" id="SSF52540">
    <property type="entry name" value="P-loop containing nucleoside triphosphate hydrolases"/>
    <property type="match status" value="2"/>
</dbReference>
<dbReference type="InterPro" id="IPR003439">
    <property type="entry name" value="ABC_transporter-like_ATP-bd"/>
</dbReference>
<accession>A0A8H8WUM2</accession>
<keyword evidence="11 18" id="KW-0267">Excision nuclease</keyword>
<feature type="binding site" evidence="18">
    <location>
        <begin position="670"/>
        <end position="677"/>
    </location>
    <ligand>
        <name>ATP</name>
        <dbReference type="ChEBI" id="CHEBI:30616"/>
    </ligand>
</feature>
<dbReference type="GO" id="GO:0009432">
    <property type="term" value="P:SOS response"/>
    <property type="evidence" value="ECO:0007669"/>
    <property type="project" value="UniProtKB-UniRule"/>
</dbReference>
<dbReference type="InterPro" id="IPR041552">
    <property type="entry name" value="UvrA_DNA-bd"/>
</dbReference>
<sequence length="1008" mass="109912">MASLDKLFDRSAETRVISVRGAREHNLKNVDLTIPRDKLVVFTGLSGSGKSSLAFDTIYAEGQRRYVESLSAYARQFLEMMSKPDVDQIDGLSPAISIEQKTTSKNPRSTVGTVTEIYDYMRLLWARVGIPYSPATGLPIESQTVSQMVDRVLALPEKTRLYLLAPVVRGRKGEYRKEIAEFQKKGFQRLRIDGEYYAIDDVPKLDKKLKHDIDVVVDRIVVRADMASRLADSFETALELADGIAVVSFADAPEDGASPEPITFSSRFACPVSGFTIPEIEPRLFSFNNPFGACPTCGGIGHEMRIDPTLVISDEALSLSRGAVAPWAKSTSPYYGQTLEALARHYRFRTDVAWSKLTEAARQVVLYGSDGDEIRFAYNDGLRAYEVSKPFEGVIPNLERRYKETDSDTAREEIGRFMSETPCSACGGKRLKPEALAVKIAGFDIGDATVLSVRDAHRWFGELPGHLSAKQNEIAARILKEIRDRLTFLVDVGLEYLTLARGSGSLSGGESQRIRLASQIGSGLTGVLYVLDEPSIGLHQRDNERLLGTLKRLRDLGNSVIVVEHDEDAILQADYVVDVGPGAGIHGGRIVAQGTPPELLADPNSLTAKYLTGALSVRVPRTRRTAKTVPAATKGGAPTPQMLRLVGARGNNLKNVTAEIPLGTFTCITGVSGGGKSTLVVDTLYKAVARKLNGALEHPAPHDRIEGLEHLDKVIDIDQSPIGRTPRSNPATYIGAFTPIRDWFAGLPEAKARGYQPGRFSFNVKGGRCEACSGDGVIKIEMHFLPDVYVTCDVCKGKRYDRETLEVKYRERSIADVLDMTVEEAAELFKAVPVIREKLETLARVGLGYVRVGQQATTLSGGEAQRVKLSKELSKRATGRTLYILDEPTTGLHFHDVAKLMEVLHELVDQGNSVVVIEHNLEVIKTADWVIDMGPEGGDGGGVIVAQGTPEEIAESAASHTGRFLREVLARRPALPARKPTAEKAAAGKRPPGKTTSGKKTPGKQAAE</sequence>